<accession>A0A564T2A5</accession>
<protein>
    <submittedName>
        <fullName evidence="2">Ribosomal-protein-L7/L12-serine acetyltransferase</fullName>
    </submittedName>
</protein>
<organism evidence="2 3">
    <name type="scientific">Streptococcus constellatus</name>
    <dbReference type="NCBI Taxonomy" id="76860"/>
    <lineage>
        <taxon>Bacteria</taxon>
        <taxon>Bacillati</taxon>
        <taxon>Bacillota</taxon>
        <taxon>Bacilli</taxon>
        <taxon>Lactobacillales</taxon>
        <taxon>Streptococcaceae</taxon>
        <taxon>Streptococcus</taxon>
        <taxon>Streptococcus anginosus group</taxon>
    </lineage>
</organism>
<dbReference type="RefSeq" id="WP_144209242.1">
    <property type="nucleotide sequence ID" value="NZ_CABHMZ010000017.1"/>
</dbReference>
<evidence type="ECO:0000259" key="1">
    <source>
        <dbReference type="PROSITE" id="PS51186"/>
    </source>
</evidence>
<dbReference type="Pfam" id="PF13302">
    <property type="entry name" value="Acetyltransf_3"/>
    <property type="match status" value="1"/>
</dbReference>
<dbReference type="OrthoDB" id="9797989at2"/>
<dbReference type="EMBL" id="CABHMZ010000017">
    <property type="protein sequence ID" value="VUX01219.1"/>
    <property type="molecule type" value="Genomic_DNA"/>
</dbReference>
<reference evidence="2 3" key="1">
    <citation type="submission" date="2019-07" db="EMBL/GenBank/DDBJ databases">
        <authorList>
            <person name="Hibberd C M."/>
            <person name="Gehrig L. J."/>
            <person name="Chang H.-W."/>
            <person name="Venkatesh S."/>
        </authorList>
    </citation>
    <scope>NUCLEOTIDE SEQUENCE [LARGE SCALE GENOMIC DNA]</scope>
    <source>
        <strain evidence="2">Streptococcus_constellatus_SS_Bg39</strain>
    </source>
</reference>
<evidence type="ECO:0000313" key="3">
    <source>
        <dbReference type="Proteomes" id="UP000385544"/>
    </source>
</evidence>
<dbReference type="CDD" id="cd04301">
    <property type="entry name" value="NAT_SF"/>
    <property type="match status" value="1"/>
</dbReference>
<dbReference type="GO" id="GO:0016747">
    <property type="term" value="F:acyltransferase activity, transferring groups other than amino-acyl groups"/>
    <property type="evidence" value="ECO:0007669"/>
    <property type="project" value="InterPro"/>
</dbReference>
<dbReference type="Gene3D" id="3.40.630.30">
    <property type="match status" value="1"/>
</dbReference>
<dbReference type="InterPro" id="IPR016181">
    <property type="entry name" value="Acyl_CoA_acyltransferase"/>
</dbReference>
<dbReference type="InterPro" id="IPR000182">
    <property type="entry name" value="GNAT_dom"/>
</dbReference>
<dbReference type="PANTHER" id="PTHR39173:SF1">
    <property type="entry name" value="ACETYLTRANSFERASE"/>
    <property type="match status" value="1"/>
</dbReference>
<dbReference type="PROSITE" id="PS51186">
    <property type="entry name" value="GNAT"/>
    <property type="match status" value="1"/>
</dbReference>
<keyword evidence="2" id="KW-0808">Transferase</keyword>
<dbReference type="SUPFAM" id="SSF55729">
    <property type="entry name" value="Acyl-CoA N-acyltransferases (Nat)"/>
    <property type="match status" value="1"/>
</dbReference>
<dbReference type="Proteomes" id="UP000385544">
    <property type="component" value="Unassembled WGS sequence"/>
</dbReference>
<gene>
    <name evidence="2" type="ORF">SCSS39_01099</name>
</gene>
<name>A0A564T2A5_STRCV</name>
<feature type="domain" description="N-acetyltransferase" evidence="1">
    <location>
        <begin position="1"/>
        <end position="165"/>
    </location>
</feature>
<dbReference type="AlphaFoldDB" id="A0A564T2A5"/>
<dbReference type="PANTHER" id="PTHR39173">
    <property type="entry name" value="ACETYLTRANSFERASE"/>
    <property type="match status" value="1"/>
</dbReference>
<sequence length="165" mass="18524">MELRRPSLEDKDAVMSLIMEFESSNTAHDGGFWDKENFVYEDWIAGNQDAEIGLNIPDTWVPAIQLVGFDKGQAVGFLNLRLRLNEHLREHGGHIGYSVRPSMQGKGYATAMLKEGLLVAASKNIHRVLVTCSVENPASRAVILKNGGILEDIRQDTERYWIDLN</sequence>
<proteinExistence type="predicted"/>
<evidence type="ECO:0000313" key="2">
    <source>
        <dbReference type="EMBL" id="VUX01219.1"/>
    </source>
</evidence>